<dbReference type="Gene3D" id="1.10.287.130">
    <property type="match status" value="1"/>
</dbReference>
<dbReference type="InterPro" id="IPR001610">
    <property type="entry name" value="PAC"/>
</dbReference>
<evidence type="ECO:0000256" key="2">
    <source>
        <dbReference type="ARBA" id="ARBA00012438"/>
    </source>
</evidence>
<dbReference type="Gene3D" id="3.40.50.2300">
    <property type="match status" value="1"/>
</dbReference>
<dbReference type="InterPro" id="IPR005467">
    <property type="entry name" value="His_kinase_dom"/>
</dbReference>
<dbReference type="CDD" id="cd00130">
    <property type="entry name" value="PAS"/>
    <property type="match status" value="2"/>
</dbReference>
<accession>A0A4Q1HMA5</accession>
<dbReference type="InterPro" id="IPR013767">
    <property type="entry name" value="PAS_fold"/>
</dbReference>
<evidence type="ECO:0000256" key="6">
    <source>
        <dbReference type="ARBA" id="ARBA00022777"/>
    </source>
</evidence>
<dbReference type="RefSeq" id="WP_129150751.1">
    <property type="nucleotide sequence ID" value="NZ_JBHSDO010000014.1"/>
</dbReference>
<dbReference type="SMART" id="SM00388">
    <property type="entry name" value="HisKA"/>
    <property type="match status" value="1"/>
</dbReference>
<gene>
    <name evidence="14" type="ORF">C7R54_12425</name>
</gene>
<dbReference type="InterPro" id="IPR001789">
    <property type="entry name" value="Sig_transdc_resp-reg_receiver"/>
</dbReference>
<evidence type="ECO:0000256" key="8">
    <source>
        <dbReference type="ARBA" id="ARBA00023012"/>
    </source>
</evidence>
<comment type="caution">
    <text evidence="14">The sequence shown here is derived from an EMBL/GenBank/DDBJ whole genome shotgun (WGS) entry which is preliminary data.</text>
</comment>
<evidence type="ECO:0000256" key="1">
    <source>
        <dbReference type="ARBA" id="ARBA00000085"/>
    </source>
</evidence>
<dbReference type="InterPro" id="IPR000014">
    <property type="entry name" value="PAS"/>
</dbReference>
<evidence type="ECO:0000256" key="3">
    <source>
        <dbReference type="ARBA" id="ARBA00022553"/>
    </source>
</evidence>
<dbReference type="Gene3D" id="3.30.450.20">
    <property type="entry name" value="PAS domain"/>
    <property type="match status" value="2"/>
</dbReference>
<dbReference type="PRINTS" id="PR00344">
    <property type="entry name" value="BCTRLSENSOR"/>
</dbReference>
<dbReference type="Pfam" id="PF13426">
    <property type="entry name" value="PAS_9"/>
    <property type="match status" value="1"/>
</dbReference>
<keyword evidence="15" id="KW-1185">Reference proteome</keyword>
<dbReference type="PROSITE" id="PS50109">
    <property type="entry name" value="HIS_KIN"/>
    <property type="match status" value="1"/>
</dbReference>
<dbReference type="Pfam" id="PF02518">
    <property type="entry name" value="HATPase_c"/>
    <property type="match status" value="1"/>
</dbReference>
<keyword evidence="3 9" id="KW-0597">Phosphoprotein</keyword>
<keyword evidence="8" id="KW-0902">Two-component regulatory system</keyword>
<dbReference type="InterPro" id="IPR004358">
    <property type="entry name" value="Sig_transdc_His_kin-like_C"/>
</dbReference>
<evidence type="ECO:0000313" key="15">
    <source>
        <dbReference type="Proteomes" id="UP000290849"/>
    </source>
</evidence>
<dbReference type="InterPro" id="IPR011006">
    <property type="entry name" value="CheY-like_superfamily"/>
</dbReference>
<dbReference type="Proteomes" id="UP000290849">
    <property type="component" value="Unassembled WGS sequence"/>
</dbReference>
<dbReference type="InterPro" id="IPR035965">
    <property type="entry name" value="PAS-like_dom_sf"/>
</dbReference>
<organism evidence="14 15">
    <name type="scientific">Achromobacter aloeverae</name>
    <dbReference type="NCBI Taxonomy" id="1750518"/>
    <lineage>
        <taxon>Bacteria</taxon>
        <taxon>Pseudomonadati</taxon>
        <taxon>Pseudomonadota</taxon>
        <taxon>Betaproteobacteria</taxon>
        <taxon>Burkholderiales</taxon>
        <taxon>Alcaligenaceae</taxon>
        <taxon>Achromobacter</taxon>
    </lineage>
</organism>
<dbReference type="CDD" id="cd00082">
    <property type="entry name" value="HisKA"/>
    <property type="match status" value="1"/>
</dbReference>
<dbReference type="PANTHER" id="PTHR43065">
    <property type="entry name" value="SENSOR HISTIDINE KINASE"/>
    <property type="match status" value="1"/>
</dbReference>
<evidence type="ECO:0000256" key="7">
    <source>
        <dbReference type="ARBA" id="ARBA00022840"/>
    </source>
</evidence>
<dbReference type="SUPFAM" id="SSF52172">
    <property type="entry name" value="CheY-like"/>
    <property type="match status" value="1"/>
</dbReference>
<dbReference type="PROSITE" id="PS50112">
    <property type="entry name" value="PAS"/>
    <property type="match status" value="2"/>
</dbReference>
<evidence type="ECO:0000259" key="10">
    <source>
        <dbReference type="PROSITE" id="PS50109"/>
    </source>
</evidence>
<dbReference type="InterPro" id="IPR003594">
    <property type="entry name" value="HATPase_dom"/>
</dbReference>
<evidence type="ECO:0000256" key="4">
    <source>
        <dbReference type="ARBA" id="ARBA00022679"/>
    </source>
</evidence>
<dbReference type="GO" id="GO:0005524">
    <property type="term" value="F:ATP binding"/>
    <property type="evidence" value="ECO:0007669"/>
    <property type="project" value="UniProtKB-KW"/>
</dbReference>
<dbReference type="InterPro" id="IPR036890">
    <property type="entry name" value="HATPase_C_sf"/>
</dbReference>
<dbReference type="InterPro" id="IPR003661">
    <property type="entry name" value="HisK_dim/P_dom"/>
</dbReference>
<dbReference type="InterPro" id="IPR000700">
    <property type="entry name" value="PAS-assoc_C"/>
</dbReference>
<dbReference type="PROSITE" id="PS50113">
    <property type="entry name" value="PAC"/>
    <property type="match status" value="2"/>
</dbReference>
<reference evidence="14 15" key="1">
    <citation type="journal article" date="2017" name="Int. J. Syst. Evol. Microbiol.">
        <title>Achromobacter aloeverae sp. nov., isolated from the root of Aloe vera (L.) Burm.f.</title>
        <authorList>
            <person name="Kuncharoen N."/>
            <person name="Muramatsu Y."/>
            <person name="Shibata C."/>
            <person name="Kamakura Y."/>
            <person name="Nakagawa Y."/>
            <person name="Tanasupawat S."/>
        </authorList>
    </citation>
    <scope>NUCLEOTIDE SEQUENCE [LARGE SCALE GENOMIC DNA]</scope>
    <source>
        <strain evidence="14 15">AVA-1</strain>
    </source>
</reference>
<dbReference type="InterPro" id="IPR036097">
    <property type="entry name" value="HisK_dim/P_sf"/>
</dbReference>
<dbReference type="NCBIfam" id="TIGR00229">
    <property type="entry name" value="sensory_box"/>
    <property type="match status" value="2"/>
</dbReference>
<dbReference type="SUPFAM" id="SSF55874">
    <property type="entry name" value="ATPase domain of HSP90 chaperone/DNA topoisomerase II/histidine kinase"/>
    <property type="match status" value="1"/>
</dbReference>
<dbReference type="SMART" id="SM00091">
    <property type="entry name" value="PAS"/>
    <property type="match status" value="2"/>
</dbReference>
<sequence length="661" mass="72473">MTSNVPATATPPAQIGDDRRISLLVDAIRDYAIYMLDANGYVSSWNPGAQRFKGYTASEIIGQHFSRFYTEEDRANGVPAKALRTAAENGSFEAEGWRVRKDGSRFWCSVVIDPVRGPDGAIIGYAKVTRDISDKKAARDALYASEQRFRLLVQGVRDYAIYMLDPDGYITNWNSGAQAIKGYTEEEVIGRHFSMFYTEEDRARGEPSEALEAARTQGKYQHEGWRVRKDGHRFWATVAIHPIRDENGSFLGYAKITRDVTEQREVQRALERSREALNQAQKMEAIGRLTGGVAHDFNNLLTVIRSSAELLRRPDLAPEKRDRFLAAIVDTATRAAELTRQLLAFARKQPLRPETFDVAERLRGMEHIILTSVGSPVRVEFELPEGLDPVHADPSQFETAVLNLVINARDAMPRGGLLRIAARNTDRLPAVRNHAGAQGAFVAVSVTDTGSGIAPEVLSRIFEPFFTTKTVNRGTGLGLSQAYGFAKQSGGELAVQTEVGVGTTFTLYFPRAQGTTPLGISTRAHTAEPPLVAHKVLLVEDNEAVGSFASNLLAELGVEVTWATDGQDALRTLAQRDGAFDLVFSDVVMPGMNGLELGAIIRQRWPTLRVVLTSGYSHVLAEEGVHDFELLEKPYSASALLAMLQGLPVAANQAKASDTGA</sequence>
<dbReference type="SUPFAM" id="SSF47384">
    <property type="entry name" value="Homodimeric domain of signal transducing histidine kinase"/>
    <property type="match status" value="1"/>
</dbReference>
<protein>
    <recommendedName>
        <fullName evidence="2">histidine kinase</fullName>
        <ecNumber evidence="2">2.7.13.3</ecNumber>
    </recommendedName>
</protein>
<dbReference type="Pfam" id="PF00989">
    <property type="entry name" value="PAS"/>
    <property type="match status" value="1"/>
</dbReference>
<evidence type="ECO:0000256" key="5">
    <source>
        <dbReference type="ARBA" id="ARBA00022741"/>
    </source>
</evidence>
<feature type="modified residue" description="4-aspartylphosphate" evidence="9">
    <location>
        <position position="586"/>
    </location>
</feature>
<feature type="domain" description="PAS" evidence="12">
    <location>
        <begin position="17"/>
        <end position="90"/>
    </location>
</feature>
<keyword evidence="5" id="KW-0547">Nucleotide-binding</keyword>
<dbReference type="GO" id="GO:0006355">
    <property type="term" value="P:regulation of DNA-templated transcription"/>
    <property type="evidence" value="ECO:0007669"/>
    <property type="project" value="InterPro"/>
</dbReference>
<comment type="catalytic activity">
    <reaction evidence="1">
        <text>ATP + protein L-histidine = ADP + protein N-phospho-L-histidine.</text>
        <dbReference type="EC" id="2.7.13.3"/>
    </reaction>
</comment>
<keyword evidence="4" id="KW-0808">Transferase</keyword>
<evidence type="ECO:0000259" key="11">
    <source>
        <dbReference type="PROSITE" id="PS50110"/>
    </source>
</evidence>
<feature type="domain" description="Response regulatory" evidence="11">
    <location>
        <begin position="535"/>
        <end position="648"/>
    </location>
</feature>
<feature type="domain" description="PAS" evidence="12">
    <location>
        <begin position="145"/>
        <end position="218"/>
    </location>
</feature>
<evidence type="ECO:0000256" key="9">
    <source>
        <dbReference type="PROSITE-ProRule" id="PRU00169"/>
    </source>
</evidence>
<dbReference type="PROSITE" id="PS50110">
    <property type="entry name" value="RESPONSE_REGULATORY"/>
    <property type="match status" value="1"/>
</dbReference>
<dbReference type="EMBL" id="PYAL01000003">
    <property type="protein sequence ID" value="RXN90317.1"/>
    <property type="molecule type" value="Genomic_DNA"/>
</dbReference>
<dbReference type="SMART" id="SM00086">
    <property type="entry name" value="PAC"/>
    <property type="match status" value="2"/>
</dbReference>
<dbReference type="SMART" id="SM00448">
    <property type="entry name" value="REC"/>
    <property type="match status" value="1"/>
</dbReference>
<dbReference type="PANTHER" id="PTHR43065:SF49">
    <property type="entry name" value="HISTIDINE KINASE"/>
    <property type="match status" value="1"/>
</dbReference>
<dbReference type="CDD" id="cd00156">
    <property type="entry name" value="REC"/>
    <property type="match status" value="1"/>
</dbReference>
<dbReference type="Pfam" id="PF00512">
    <property type="entry name" value="HisKA"/>
    <property type="match status" value="1"/>
</dbReference>
<name>A0A4Q1HMA5_9BURK</name>
<feature type="domain" description="Histidine kinase" evidence="10">
    <location>
        <begin position="292"/>
        <end position="513"/>
    </location>
</feature>
<feature type="domain" description="PAC" evidence="13">
    <location>
        <begin position="92"/>
        <end position="144"/>
    </location>
</feature>
<keyword evidence="7" id="KW-0067">ATP-binding</keyword>
<dbReference type="OrthoDB" id="9146564at2"/>
<evidence type="ECO:0000259" key="12">
    <source>
        <dbReference type="PROSITE" id="PS50112"/>
    </source>
</evidence>
<dbReference type="GO" id="GO:0000155">
    <property type="term" value="F:phosphorelay sensor kinase activity"/>
    <property type="evidence" value="ECO:0007669"/>
    <property type="project" value="InterPro"/>
</dbReference>
<evidence type="ECO:0000313" key="14">
    <source>
        <dbReference type="EMBL" id="RXN90317.1"/>
    </source>
</evidence>
<dbReference type="Gene3D" id="3.30.565.10">
    <property type="entry name" value="Histidine kinase-like ATPase, C-terminal domain"/>
    <property type="match status" value="1"/>
</dbReference>
<proteinExistence type="predicted"/>
<evidence type="ECO:0000259" key="13">
    <source>
        <dbReference type="PROSITE" id="PS50113"/>
    </source>
</evidence>
<dbReference type="SMART" id="SM00387">
    <property type="entry name" value="HATPase_c"/>
    <property type="match status" value="1"/>
</dbReference>
<dbReference type="AlphaFoldDB" id="A0A4Q1HMA5"/>
<dbReference type="SUPFAM" id="SSF55785">
    <property type="entry name" value="PYP-like sensor domain (PAS domain)"/>
    <property type="match status" value="2"/>
</dbReference>
<dbReference type="Pfam" id="PF00072">
    <property type="entry name" value="Response_reg"/>
    <property type="match status" value="1"/>
</dbReference>
<dbReference type="EC" id="2.7.13.3" evidence="2"/>
<keyword evidence="6 14" id="KW-0418">Kinase</keyword>
<feature type="domain" description="PAC" evidence="13">
    <location>
        <begin position="220"/>
        <end position="272"/>
    </location>
</feature>